<reference evidence="1 2" key="1">
    <citation type="submission" date="2024-03" db="EMBL/GenBank/DDBJ databases">
        <title>Human intestinal bacterial collection.</title>
        <authorList>
            <person name="Pauvert C."/>
            <person name="Hitch T.C.A."/>
            <person name="Clavel T."/>
        </authorList>
    </citation>
    <scope>NUCLEOTIDE SEQUENCE [LARGE SCALE GENOMIC DNA]</scope>
    <source>
        <strain evidence="1 2">CLA-JM-H44</strain>
    </source>
</reference>
<keyword evidence="2" id="KW-1185">Reference proteome</keyword>
<dbReference type="RefSeq" id="WP_349217754.1">
    <property type="nucleotide sequence ID" value="NZ_JBBMFD010000001.1"/>
</dbReference>
<gene>
    <name evidence="1" type="ORF">WMO26_01490</name>
</gene>
<dbReference type="Pfam" id="PF07875">
    <property type="entry name" value="Coat_F"/>
    <property type="match status" value="1"/>
</dbReference>
<dbReference type="Proteomes" id="UP001489509">
    <property type="component" value="Unassembled WGS sequence"/>
</dbReference>
<keyword evidence="1" id="KW-0167">Capsid protein</keyword>
<protein>
    <submittedName>
        <fullName evidence="1">Spore coat protein</fullName>
    </submittedName>
</protein>
<keyword evidence="1" id="KW-0946">Virion</keyword>
<evidence type="ECO:0000313" key="2">
    <source>
        <dbReference type="Proteomes" id="UP001489509"/>
    </source>
</evidence>
<proteinExistence type="predicted"/>
<accession>A0ABV1DYV7</accession>
<comment type="caution">
    <text evidence="1">The sequence shown here is derived from an EMBL/GenBank/DDBJ whole genome shotgun (WGS) entry which is preliminary data.</text>
</comment>
<dbReference type="EMBL" id="JBBMFD010000001">
    <property type="protein sequence ID" value="MEQ2439496.1"/>
    <property type="molecule type" value="Genomic_DNA"/>
</dbReference>
<dbReference type="InterPro" id="IPR012851">
    <property type="entry name" value="Spore_coat_CotF-like"/>
</dbReference>
<name>A0ABV1DYV7_9FIRM</name>
<sequence>MDDKNLMENLLHLEKGVCDLFMHGTIESPTANVHQAFSTALNDALCMQDTIYDKMAAKGWYPTEQAEQNKVDSVKQKFSAQ</sequence>
<organism evidence="1 2">
    <name type="scientific">Solibaculum intestinale</name>
    <dbReference type="NCBI Taxonomy" id="3133165"/>
    <lineage>
        <taxon>Bacteria</taxon>
        <taxon>Bacillati</taxon>
        <taxon>Bacillota</taxon>
        <taxon>Clostridia</taxon>
        <taxon>Eubacteriales</taxon>
        <taxon>Oscillospiraceae</taxon>
        <taxon>Solibaculum</taxon>
    </lineage>
</organism>
<evidence type="ECO:0000313" key="1">
    <source>
        <dbReference type="EMBL" id="MEQ2439496.1"/>
    </source>
</evidence>